<dbReference type="AlphaFoldDB" id="A0AAD8NVD5"/>
<dbReference type="Pfam" id="PF05903">
    <property type="entry name" value="Peptidase_C97"/>
    <property type="match status" value="1"/>
</dbReference>
<dbReference type="GO" id="GO:0101005">
    <property type="term" value="F:deubiquitinase activity"/>
    <property type="evidence" value="ECO:0007669"/>
    <property type="project" value="TreeGrafter"/>
</dbReference>
<dbReference type="Proteomes" id="UP001229421">
    <property type="component" value="Unassembled WGS sequence"/>
</dbReference>
<evidence type="ECO:0000256" key="2">
    <source>
        <dbReference type="ARBA" id="ARBA00022670"/>
    </source>
</evidence>
<comment type="caution">
    <text evidence="5">The sequence shown here is derived from an EMBL/GenBank/DDBJ whole genome shotgun (WGS) entry which is preliminary data.</text>
</comment>
<gene>
    <name evidence="5" type="ORF">QVD17_11889</name>
</gene>
<dbReference type="PANTHER" id="PTHR12378:SF59">
    <property type="entry name" value="PUTATIVE PEPTIDASE DOMAIN-CONTAINING PROTEIN-RELATED"/>
    <property type="match status" value="1"/>
</dbReference>
<dbReference type="SMART" id="SM01179">
    <property type="entry name" value="DUF862"/>
    <property type="match status" value="1"/>
</dbReference>
<evidence type="ECO:0000259" key="4">
    <source>
        <dbReference type="PROSITE" id="PS51858"/>
    </source>
</evidence>
<dbReference type="Gene3D" id="3.90.1720.30">
    <property type="entry name" value="PPPDE domains"/>
    <property type="match status" value="1"/>
</dbReference>
<evidence type="ECO:0000256" key="3">
    <source>
        <dbReference type="ARBA" id="ARBA00022801"/>
    </source>
</evidence>
<reference evidence="5" key="1">
    <citation type="journal article" date="2023" name="bioRxiv">
        <title>Improved chromosome-level genome assembly for marigold (Tagetes erecta).</title>
        <authorList>
            <person name="Jiang F."/>
            <person name="Yuan L."/>
            <person name="Wang S."/>
            <person name="Wang H."/>
            <person name="Xu D."/>
            <person name="Wang A."/>
            <person name="Fan W."/>
        </authorList>
    </citation>
    <scope>NUCLEOTIDE SEQUENCE</scope>
    <source>
        <strain evidence="5">WSJ</strain>
        <tissue evidence="5">Leaf</tissue>
    </source>
</reference>
<keyword evidence="3" id="KW-0378">Hydrolase</keyword>
<evidence type="ECO:0000256" key="1">
    <source>
        <dbReference type="ARBA" id="ARBA00008140"/>
    </source>
</evidence>
<dbReference type="GO" id="GO:0006508">
    <property type="term" value="P:proteolysis"/>
    <property type="evidence" value="ECO:0007669"/>
    <property type="project" value="UniProtKB-KW"/>
</dbReference>
<evidence type="ECO:0000313" key="6">
    <source>
        <dbReference type="Proteomes" id="UP001229421"/>
    </source>
</evidence>
<dbReference type="EMBL" id="JAUHHV010000003">
    <property type="protein sequence ID" value="KAK1429675.1"/>
    <property type="molecule type" value="Genomic_DNA"/>
</dbReference>
<name>A0AAD8NVD5_TARER</name>
<evidence type="ECO:0000313" key="5">
    <source>
        <dbReference type="EMBL" id="KAK1429675.1"/>
    </source>
</evidence>
<dbReference type="InterPro" id="IPR008580">
    <property type="entry name" value="PPPDE_dom"/>
</dbReference>
<protein>
    <recommendedName>
        <fullName evidence="4">PPPDE domain-containing protein</fullName>
    </recommendedName>
</protein>
<dbReference type="InterPro" id="IPR042266">
    <property type="entry name" value="PPPDE_sf"/>
</dbReference>
<dbReference type="GO" id="GO:0016579">
    <property type="term" value="P:protein deubiquitination"/>
    <property type="evidence" value="ECO:0007669"/>
    <property type="project" value="TreeGrafter"/>
</dbReference>
<proteinExistence type="inferred from homology"/>
<keyword evidence="2" id="KW-0645">Protease</keyword>
<keyword evidence="6" id="KW-1185">Reference proteome</keyword>
<comment type="similarity">
    <text evidence="1">Belongs to the DeSI family.</text>
</comment>
<sequence length="306" mass="35756">MLCGMIRKKKKTGTPVYINVYDLMPVNRYAYWFGLGFYHSGVQVYGVEYAFGGSESSKPGIVKLEPRHFQGLHVRKSILIGRTEMSEKECQEYIKKLAKEYPGNSYNIIYKNCNHFANDTCQRLTKKSIPGWVNRLARLNFLYSCLLPDGWNAMPPRQAVVAPKRNGDTLENRKLQWLLWESFGWLLGDFKRKRQEIKYFVEFQDCHGHDRFVMGITAFVQILMMRDMAMTASVMAMKSADMTIKPNFSPFHEGGLKKRKTLVSPHHQARFSCNFKRQEAKIEDQAFQGKIQHYTTHLYSFWFENL</sequence>
<organism evidence="5 6">
    <name type="scientific">Tagetes erecta</name>
    <name type="common">African marigold</name>
    <dbReference type="NCBI Taxonomy" id="13708"/>
    <lineage>
        <taxon>Eukaryota</taxon>
        <taxon>Viridiplantae</taxon>
        <taxon>Streptophyta</taxon>
        <taxon>Embryophyta</taxon>
        <taxon>Tracheophyta</taxon>
        <taxon>Spermatophyta</taxon>
        <taxon>Magnoliopsida</taxon>
        <taxon>eudicotyledons</taxon>
        <taxon>Gunneridae</taxon>
        <taxon>Pentapetalae</taxon>
        <taxon>asterids</taxon>
        <taxon>campanulids</taxon>
        <taxon>Asterales</taxon>
        <taxon>Asteraceae</taxon>
        <taxon>Asteroideae</taxon>
        <taxon>Heliantheae alliance</taxon>
        <taxon>Tageteae</taxon>
        <taxon>Tagetes</taxon>
    </lineage>
</organism>
<feature type="domain" description="PPPDE" evidence="4">
    <location>
        <begin position="14"/>
        <end position="151"/>
    </location>
</feature>
<dbReference type="PROSITE" id="PS51858">
    <property type="entry name" value="PPPDE"/>
    <property type="match status" value="1"/>
</dbReference>
<accession>A0AAD8NVD5</accession>
<dbReference type="PANTHER" id="PTHR12378">
    <property type="entry name" value="DESUMOYLATING ISOPEPTIDASE"/>
    <property type="match status" value="1"/>
</dbReference>